<sequence>MSSLLPSKPSRLRRLAATFVLIVASLGTVATSDYEEPDGSQLTGPAVTLAAQAPRSQRRYVILVSARNEFEYLHADLSAELTATWKPADSTPSRGPALRTRLTQVEPEGDSTPDKSVVLEWPGAAMDATPGTLSLTDCENAMRCQWDVVVDLELLDDIGLDSVEVDWKLQASITVDGTVDDPSAFTVSISER</sequence>
<evidence type="ECO:0000313" key="2">
    <source>
        <dbReference type="EMBL" id="QSQ18948.1"/>
    </source>
</evidence>
<organism evidence="2 3">
    <name type="scientific">Pyxidicoccus parkwayensis</name>
    <dbReference type="NCBI Taxonomy" id="2813578"/>
    <lineage>
        <taxon>Bacteria</taxon>
        <taxon>Pseudomonadati</taxon>
        <taxon>Myxococcota</taxon>
        <taxon>Myxococcia</taxon>
        <taxon>Myxococcales</taxon>
        <taxon>Cystobacterineae</taxon>
        <taxon>Myxococcaceae</taxon>
        <taxon>Pyxidicoccus</taxon>
    </lineage>
</organism>
<keyword evidence="3" id="KW-1185">Reference proteome</keyword>
<reference evidence="2 3" key="1">
    <citation type="submission" date="2021-02" db="EMBL/GenBank/DDBJ databases">
        <title>De Novo genome assembly of isolated myxobacteria.</title>
        <authorList>
            <person name="Stevens D.C."/>
        </authorList>
    </citation>
    <scope>NUCLEOTIDE SEQUENCE [LARGE SCALE GENOMIC DNA]</scope>
    <source>
        <strain evidence="3">SCPEA02</strain>
    </source>
</reference>
<accession>A0ABX7NJY2</accession>
<feature type="chain" id="PRO_5045383873" evidence="1">
    <location>
        <begin position="31"/>
        <end position="192"/>
    </location>
</feature>
<keyword evidence="1" id="KW-0732">Signal</keyword>
<dbReference type="Proteomes" id="UP000662747">
    <property type="component" value="Chromosome"/>
</dbReference>
<gene>
    <name evidence="2" type="ORF">JY651_26720</name>
</gene>
<protein>
    <submittedName>
        <fullName evidence="2">Uncharacterized protein</fullName>
    </submittedName>
</protein>
<name>A0ABX7NJY2_9BACT</name>
<proteinExistence type="predicted"/>
<evidence type="ECO:0000256" key="1">
    <source>
        <dbReference type="SAM" id="SignalP"/>
    </source>
</evidence>
<dbReference type="EMBL" id="CP071090">
    <property type="protein sequence ID" value="QSQ18948.1"/>
    <property type="molecule type" value="Genomic_DNA"/>
</dbReference>
<dbReference type="RefSeq" id="WP_206720536.1">
    <property type="nucleotide sequence ID" value="NZ_CP071090.1"/>
</dbReference>
<evidence type="ECO:0000313" key="3">
    <source>
        <dbReference type="Proteomes" id="UP000662747"/>
    </source>
</evidence>
<feature type="signal peptide" evidence="1">
    <location>
        <begin position="1"/>
        <end position="30"/>
    </location>
</feature>